<feature type="non-terminal residue" evidence="2">
    <location>
        <position position="73"/>
    </location>
</feature>
<proteinExistence type="predicted"/>
<reference evidence="2" key="1">
    <citation type="journal article" date="2020" name="Fungal Divers.">
        <title>Resolving the Mortierellaceae phylogeny through synthesis of multi-gene phylogenetics and phylogenomics.</title>
        <authorList>
            <person name="Vandepol N."/>
            <person name="Liber J."/>
            <person name="Desiro A."/>
            <person name="Na H."/>
            <person name="Kennedy M."/>
            <person name="Barry K."/>
            <person name="Grigoriev I.V."/>
            <person name="Miller A.N."/>
            <person name="O'Donnell K."/>
            <person name="Stajich J.E."/>
            <person name="Bonito G."/>
        </authorList>
    </citation>
    <scope>NUCLEOTIDE SEQUENCE</scope>
    <source>
        <strain evidence="2">NRRL 28262</strain>
    </source>
</reference>
<protein>
    <submittedName>
        <fullName evidence="2">Uncharacterized protein</fullName>
    </submittedName>
</protein>
<dbReference type="EMBL" id="JAAAIL010003717">
    <property type="protein sequence ID" value="KAG0249433.1"/>
    <property type="molecule type" value="Genomic_DNA"/>
</dbReference>
<gene>
    <name evidence="2" type="ORF">BGZ95_007547</name>
</gene>
<feature type="region of interest" description="Disordered" evidence="1">
    <location>
        <begin position="1"/>
        <end position="73"/>
    </location>
</feature>
<sequence length="73" mass="7525">MRVVASSSTTILASSISTSTSASITSAITTSNSPKLESTERELGPMRNKAAPQPNADSPRILSSGALSAFEKQ</sequence>
<comment type="caution">
    <text evidence="2">The sequence shown here is derived from an EMBL/GenBank/DDBJ whole genome shotgun (WGS) entry which is preliminary data.</text>
</comment>
<name>A0AAD4D0E8_9FUNG</name>
<evidence type="ECO:0000313" key="3">
    <source>
        <dbReference type="Proteomes" id="UP001194580"/>
    </source>
</evidence>
<dbReference type="AlphaFoldDB" id="A0AAD4D0E8"/>
<organism evidence="2 3">
    <name type="scientific">Linnemannia exigua</name>
    <dbReference type="NCBI Taxonomy" id="604196"/>
    <lineage>
        <taxon>Eukaryota</taxon>
        <taxon>Fungi</taxon>
        <taxon>Fungi incertae sedis</taxon>
        <taxon>Mucoromycota</taxon>
        <taxon>Mortierellomycotina</taxon>
        <taxon>Mortierellomycetes</taxon>
        <taxon>Mortierellales</taxon>
        <taxon>Mortierellaceae</taxon>
        <taxon>Linnemannia</taxon>
    </lineage>
</organism>
<dbReference type="Proteomes" id="UP001194580">
    <property type="component" value="Unassembled WGS sequence"/>
</dbReference>
<accession>A0AAD4D0E8</accession>
<feature type="compositionally biased region" description="Low complexity" evidence="1">
    <location>
        <begin position="1"/>
        <end position="31"/>
    </location>
</feature>
<keyword evidence="3" id="KW-1185">Reference proteome</keyword>
<evidence type="ECO:0000313" key="2">
    <source>
        <dbReference type="EMBL" id="KAG0249433.1"/>
    </source>
</evidence>
<evidence type="ECO:0000256" key="1">
    <source>
        <dbReference type="SAM" id="MobiDB-lite"/>
    </source>
</evidence>